<sequence length="784" mass="85906">MEKEEEKEEEEEEEEGGDRPTSNSAEPFFTKSDERPGIPPESPEDGDYHVAPEYGFVRGPPTRSLLRMMETITEYSEESESLKKAASSQNSPAPSTPASIPCGSKASQYAAELADDDRLNMQAYVRAMELMAREHSPEPSHPWSSAATTAPSPPAIQIPPRRVHCEPSMGSIASVLTMSTNLSTNLSSADPNTVSERLKQEFLLASRGGVSGKPSFQAGFLPQIDTSNPFALFASRSNSLISNADTVKCEAAAAAADGGGGDDPEATPKLDSLASKWYIPPKSPDEKVLQFLRDPSRYRRRQRSSRRLGSQTSSDTIGSMLARIPELDIDLGLSNPDVEGKEGKDLQPQPQQQPSVLHTAIQRWYHEEYKVTRILPYLSCASRYKKRCPMISEETRAQLRRLQAPFVDFGYEIQRFCMDHVEGYDLSNIIRKIQQCQEGRGDSPDARDKGPLRDSGIGGMGEDCTQRMRIPDSRPRLSLPPQLQLPPIDIGASTPSPILRLPNALAIQDNTPPLISQEEHVEASTSASRSLTSKTTATPKIYPPSIVSIPPRPCPRSLTEQEEEQLIAAVNEAAYHLASLVKFLVELRDAAENACFDPNIEHLPSYDAAYKFARKYERRLNTEMLPLLPGLVNFTITVLSEKGSQIASIVDGRGPASSLPAPKSAAWSLQAVKETNMSGALSSSPIPLSISITPAAGISIPRSLSPPRTPPRDHPRTRAGPSRPFSTTTTTRHTKHTTHPTHAQNSKVSKPAQFSALNRLSSYPALDAITCRSLPRLEARIERL</sequence>
<feature type="region of interest" description="Disordered" evidence="1">
    <location>
        <begin position="437"/>
        <end position="463"/>
    </location>
</feature>
<evidence type="ECO:0000313" key="2">
    <source>
        <dbReference type="EMBL" id="KAK4463870.1"/>
    </source>
</evidence>
<feature type="compositionally biased region" description="Low complexity" evidence="1">
    <location>
        <begin position="141"/>
        <end position="150"/>
    </location>
</feature>
<feature type="region of interest" description="Disordered" evidence="1">
    <location>
        <begin position="1"/>
        <end position="103"/>
    </location>
</feature>
<accession>A0AAV9HSN4</accession>
<feature type="region of interest" description="Disordered" evidence="1">
    <location>
        <begin position="699"/>
        <end position="751"/>
    </location>
</feature>
<feature type="region of interest" description="Disordered" evidence="1">
    <location>
        <begin position="293"/>
        <end position="315"/>
    </location>
</feature>
<feature type="region of interest" description="Disordered" evidence="1">
    <location>
        <begin position="133"/>
        <end position="155"/>
    </location>
</feature>
<protein>
    <submittedName>
        <fullName evidence="2">Uncharacterized protein</fullName>
    </submittedName>
</protein>
<name>A0AAV9HSN4_9PEZI</name>
<feature type="region of interest" description="Disordered" evidence="1">
    <location>
        <begin position="332"/>
        <end position="355"/>
    </location>
</feature>
<dbReference type="Proteomes" id="UP001321749">
    <property type="component" value="Unassembled WGS sequence"/>
</dbReference>
<dbReference type="AlphaFoldDB" id="A0AAV9HSN4"/>
<reference evidence="2" key="1">
    <citation type="journal article" date="2023" name="Mol. Phylogenet. Evol.">
        <title>Genome-scale phylogeny and comparative genomics of the fungal order Sordariales.</title>
        <authorList>
            <person name="Hensen N."/>
            <person name="Bonometti L."/>
            <person name="Westerberg I."/>
            <person name="Brannstrom I.O."/>
            <person name="Guillou S."/>
            <person name="Cros-Aarteil S."/>
            <person name="Calhoun S."/>
            <person name="Haridas S."/>
            <person name="Kuo A."/>
            <person name="Mondo S."/>
            <person name="Pangilinan J."/>
            <person name="Riley R."/>
            <person name="LaButti K."/>
            <person name="Andreopoulos B."/>
            <person name="Lipzen A."/>
            <person name="Chen C."/>
            <person name="Yan M."/>
            <person name="Daum C."/>
            <person name="Ng V."/>
            <person name="Clum A."/>
            <person name="Steindorff A."/>
            <person name="Ohm R.A."/>
            <person name="Martin F."/>
            <person name="Silar P."/>
            <person name="Natvig D.O."/>
            <person name="Lalanne C."/>
            <person name="Gautier V."/>
            <person name="Ament-Velasquez S.L."/>
            <person name="Kruys A."/>
            <person name="Hutchinson M.I."/>
            <person name="Powell A.J."/>
            <person name="Barry K."/>
            <person name="Miller A.N."/>
            <person name="Grigoriev I.V."/>
            <person name="Debuchy R."/>
            <person name="Gladieux P."/>
            <person name="Hiltunen Thoren M."/>
            <person name="Johannesson H."/>
        </authorList>
    </citation>
    <scope>NUCLEOTIDE SEQUENCE</scope>
    <source>
        <strain evidence="2">PSN324</strain>
    </source>
</reference>
<feature type="non-terminal residue" evidence="2">
    <location>
        <position position="784"/>
    </location>
</feature>
<feature type="compositionally biased region" description="Acidic residues" evidence="1">
    <location>
        <begin position="1"/>
        <end position="16"/>
    </location>
</feature>
<feature type="compositionally biased region" description="Polar residues" evidence="1">
    <location>
        <begin position="89"/>
        <end position="98"/>
    </location>
</feature>
<keyword evidence="3" id="KW-1185">Reference proteome</keyword>
<dbReference type="EMBL" id="MU864954">
    <property type="protein sequence ID" value="KAK4463870.1"/>
    <property type="molecule type" value="Genomic_DNA"/>
</dbReference>
<organism evidence="2 3">
    <name type="scientific">Cladorrhinum samala</name>
    <dbReference type="NCBI Taxonomy" id="585594"/>
    <lineage>
        <taxon>Eukaryota</taxon>
        <taxon>Fungi</taxon>
        <taxon>Dikarya</taxon>
        <taxon>Ascomycota</taxon>
        <taxon>Pezizomycotina</taxon>
        <taxon>Sordariomycetes</taxon>
        <taxon>Sordariomycetidae</taxon>
        <taxon>Sordariales</taxon>
        <taxon>Podosporaceae</taxon>
        <taxon>Cladorrhinum</taxon>
    </lineage>
</organism>
<evidence type="ECO:0000313" key="3">
    <source>
        <dbReference type="Proteomes" id="UP001321749"/>
    </source>
</evidence>
<feature type="compositionally biased region" description="Polar residues" evidence="1">
    <location>
        <begin position="523"/>
        <end position="538"/>
    </location>
</feature>
<comment type="caution">
    <text evidence="2">The sequence shown here is derived from an EMBL/GenBank/DDBJ whole genome shotgun (WGS) entry which is preliminary data.</text>
</comment>
<evidence type="ECO:0000256" key="1">
    <source>
        <dbReference type="SAM" id="MobiDB-lite"/>
    </source>
</evidence>
<gene>
    <name evidence="2" type="ORF">QBC42DRAFT_172581</name>
</gene>
<feature type="region of interest" description="Disordered" evidence="1">
    <location>
        <begin position="522"/>
        <end position="546"/>
    </location>
</feature>
<feature type="compositionally biased region" description="Basic and acidic residues" evidence="1">
    <location>
        <begin position="439"/>
        <end position="452"/>
    </location>
</feature>
<reference evidence="2" key="2">
    <citation type="submission" date="2023-06" db="EMBL/GenBank/DDBJ databases">
        <authorList>
            <consortium name="Lawrence Berkeley National Laboratory"/>
            <person name="Mondo S.J."/>
            <person name="Hensen N."/>
            <person name="Bonometti L."/>
            <person name="Westerberg I."/>
            <person name="Brannstrom I.O."/>
            <person name="Guillou S."/>
            <person name="Cros-Aarteil S."/>
            <person name="Calhoun S."/>
            <person name="Haridas S."/>
            <person name="Kuo A."/>
            <person name="Pangilinan J."/>
            <person name="Riley R."/>
            <person name="Labutti K."/>
            <person name="Andreopoulos B."/>
            <person name="Lipzen A."/>
            <person name="Chen C."/>
            <person name="Yanf M."/>
            <person name="Daum C."/>
            <person name="Ng V."/>
            <person name="Clum A."/>
            <person name="Steindorff A."/>
            <person name="Ohm R."/>
            <person name="Martin F."/>
            <person name="Silar P."/>
            <person name="Natvig D."/>
            <person name="Lalanne C."/>
            <person name="Gautier V."/>
            <person name="Ament-Velasquez S.L."/>
            <person name="Kruys A."/>
            <person name="Hutchinson M.I."/>
            <person name="Powell A.J."/>
            <person name="Barry K."/>
            <person name="Miller A.N."/>
            <person name="Grigoriev I.V."/>
            <person name="Debuchy R."/>
            <person name="Gladieux P."/>
            <person name="Thoren M.H."/>
            <person name="Johannesson H."/>
        </authorList>
    </citation>
    <scope>NUCLEOTIDE SEQUENCE</scope>
    <source>
        <strain evidence="2">PSN324</strain>
    </source>
</reference>
<proteinExistence type="predicted"/>